<name>A0ABQ5S2F7_9CHLO</name>
<evidence type="ECO:0000259" key="2">
    <source>
        <dbReference type="Pfam" id="PF12874"/>
    </source>
</evidence>
<dbReference type="Proteomes" id="UP001165090">
    <property type="component" value="Unassembled WGS sequence"/>
</dbReference>
<feature type="compositionally biased region" description="Low complexity" evidence="1">
    <location>
        <begin position="362"/>
        <end position="376"/>
    </location>
</feature>
<dbReference type="EMBL" id="BSDZ01000017">
    <property type="protein sequence ID" value="GLI64080.1"/>
    <property type="molecule type" value="Genomic_DNA"/>
</dbReference>
<dbReference type="InterPro" id="IPR013087">
    <property type="entry name" value="Znf_C2H2_type"/>
</dbReference>
<reference evidence="3 4" key="1">
    <citation type="journal article" date="2023" name="IScience">
        <title>Expanded male sex-determining region conserved during the evolution of homothallism in the green alga Volvox.</title>
        <authorList>
            <person name="Yamamoto K."/>
            <person name="Matsuzaki R."/>
            <person name="Mahakham W."/>
            <person name="Heman W."/>
            <person name="Sekimoto H."/>
            <person name="Kawachi M."/>
            <person name="Minakuchi Y."/>
            <person name="Toyoda A."/>
            <person name="Nozaki H."/>
        </authorList>
    </citation>
    <scope>NUCLEOTIDE SEQUENCE [LARGE SCALE GENOMIC DNA]</scope>
    <source>
        <strain evidence="3 4">NIES-4468</strain>
    </source>
</reference>
<dbReference type="SUPFAM" id="SSF57667">
    <property type="entry name" value="beta-beta-alpha zinc fingers"/>
    <property type="match status" value="1"/>
</dbReference>
<sequence>MLKRRDWLHLHGKSGGASSSDDETDKSSSESQGEGTEDIDDAADGEAVESDDASGEMGRSTYSSDEGDDEDDGRPCKRLARSFDDISDPDEDEQGDSEDDDVAADGITADHVMKAWSSNDPEVNGFKGIALRCVSCNVMLLNRAVYLSHVASKKHLSRLKLQKPGGAPEAIQLASEVSRHKEEETETHAERLERISRLAMAGPPTAAAKARVKLGSQGVKAAEPTPQQTAAALKGASAGKEAKGQAAKHPHPATRGDDDDSLPNGEDSQADGEDPVLVAGRRTKLKAHVTSTGATKAGGGISGGVGEDSGKRKRKRHGNKMGKRERLALKAAIAAGEVPPGTKPVVERSGKKGKERKRGKGPEQLVQGQQQHQPGPAAEKRPNDAKAVVRNIVAKQQQQQQQKQQDGQTKEKKDKRLKHAGGLPAASAAAVAGTAAAVAVASAGSGPGKASGQTGPGPNHTSWGEGKDAAVATGGKTHKASKGAAARNGKKAALGVMGTGRKG</sequence>
<keyword evidence="4" id="KW-1185">Reference proteome</keyword>
<protein>
    <recommendedName>
        <fullName evidence="2">C2H2-type domain-containing protein</fullName>
    </recommendedName>
</protein>
<evidence type="ECO:0000313" key="3">
    <source>
        <dbReference type="EMBL" id="GLI64080.1"/>
    </source>
</evidence>
<feature type="domain" description="C2H2-type" evidence="2">
    <location>
        <begin position="132"/>
        <end position="155"/>
    </location>
</feature>
<feature type="compositionally biased region" description="Gly residues" evidence="1">
    <location>
        <begin position="296"/>
        <end position="307"/>
    </location>
</feature>
<dbReference type="Pfam" id="PF12874">
    <property type="entry name" value="zf-met"/>
    <property type="match status" value="1"/>
</dbReference>
<feature type="compositionally biased region" description="Basic residues" evidence="1">
    <location>
        <begin position="311"/>
        <end position="321"/>
    </location>
</feature>
<feature type="compositionally biased region" description="Low complexity" evidence="1">
    <location>
        <begin position="420"/>
        <end position="452"/>
    </location>
</feature>
<evidence type="ECO:0000313" key="4">
    <source>
        <dbReference type="Proteomes" id="UP001165090"/>
    </source>
</evidence>
<accession>A0ABQ5S2F7</accession>
<comment type="caution">
    <text evidence="3">The sequence shown here is derived from an EMBL/GenBank/DDBJ whole genome shotgun (WGS) entry which is preliminary data.</text>
</comment>
<gene>
    <name evidence="3" type="ORF">VaNZ11_007247</name>
</gene>
<feature type="compositionally biased region" description="Acidic residues" evidence="1">
    <location>
        <begin position="85"/>
        <end position="102"/>
    </location>
</feature>
<feature type="compositionally biased region" description="Low complexity" evidence="1">
    <location>
        <begin position="221"/>
        <end position="232"/>
    </location>
</feature>
<organism evidence="3 4">
    <name type="scientific">Volvox africanus</name>
    <dbReference type="NCBI Taxonomy" id="51714"/>
    <lineage>
        <taxon>Eukaryota</taxon>
        <taxon>Viridiplantae</taxon>
        <taxon>Chlorophyta</taxon>
        <taxon>core chlorophytes</taxon>
        <taxon>Chlorophyceae</taxon>
        <taxon>CS clade</taxon>
        <taxon>Chlamydomonadales</taxon>
        <taxon>Volvocaceae</taxon>
        <taxon>Volvox</taxon>
    </lineage>
</organism>
<feature type="compositionally biased region" description="Acidic residues" evidence="1">
    <location>
        <begin position="35"/>
        <end position="54"/>
    </location>
</feature>
<evidence type="ECO:0000256" key="1">
    <source>
        <dbReference type="SAM" id="MobiDB-lite"/>
    </source>
</evidence>
<feature type="region of interest" description="Disordered" evidence="1">
    <location>
        <begin position="1"/>
        <end position="102"/>
    </location>
</feature>
<feature type="compositionally biased region" description="Low complexity" evidence="1">
    <location>
        <begin position="395"/>
        <end position="407"/>
    </location>
</feature>
<dbReference type="Gene3D" id="3.30.160.60">
    <property type="entry name" value="Classic Zinc Finger"/>
    <property type="match status" value="1"/>
</dbReference>
<feature type="compositionally biased region" description="Low complexity" evidence="1">
    <location>
        <begin position="482"/>
        <end position="495"/>
    </location>
</feature>
<dbReference type="InterPro" id="IPR036236">
    <property type="entry name" value="Znf_C2H2_sf"/>
</dbReference>
<proteinExistence type="predicted"/>
<feature type="region of interest" description="Disordered" evidence="1">
    <location>
        <begin position="217"/>
        <end position="503"/>
    </location>
</feature>